<reference evidence="2 3" key="1">
    <citation type="journal article" date="2017" name="Int. J. Syst. Evol. Microbiol.">
        <title>Bacillus notoginsengisoli sp. nov., a novel bacterium isolated from the rhizosphere of Panax notoginseng.</title>
        <authorList>
            <person name="Zhang M.Y."/>
            <person name="Cheng J."/>
            <person name="Cai Y."/>
            <person name="Zhang T.Y."/>
            <person name="Wu Y.Y."/>
            <person name="Manikprabhu D."/>
            <person name="Li W.J."/>
            <person name="Zhang Y.X."/>
        </authorList>
    </citation>
    <scope>NUCLEOTIDE SEQUENCE [LARGE SCALE GENOMIC DNA]</scope>
    <source>
        <strain evidence="2 3">JCM 30743</strain>
    </source>
</reference>
<proteinExistence type="predicted"/>
<feature type="transmembrane region" description="Helical" evidence="1">
    <location>
        <begin position="98"/>
        <end position="120"/>
    </location>
</feature>
<evidence type="ECO:0000313" key="2">
    <source>
        <dbReference type="EMBL" id="RHW36014.1"/>
    </source>
</evidence>
<keyword evidence="1" id="KW-1133">Transmembrane helix</keyword>
<feature type="transmembrane region" description="Helical" evidence="1">
    <location>
        <begin position="200"/>
        <end position="217"/>
    </location>
</feature>
<name>A0A417YPT8_9BACI</name>
<accession>A0A417YPT8</accession>
<feature type="transmembrane region" description="Helical" evidence="1">
    <location>
        <begin position="36"/>
        <end position="57"/>
    </location>
</feature>
<dbReference type="RefSeq" id="WP_118923066.1">
    <property type="nucleotide sequence ID" value="NZ_QWEG01000012.1"/>
</dbReference>
<dbReference type="Proteomes" id="UP000284416">
    <property type="component" value="Unassembled WGS sequence"/>
</dbReference>
<organism evidence="2 3">
    <name type="scientific">Neobacillus notoginsengisoli</name>
    <dbReference type="NCBI Taxonomy" id="1578198"/>
    <lineage>
        <taxon>Bacteria</taxon>
        <taxon>Bacillati</taxon>
        <taxon>Bacillota</taxon>
        <taxon>Bacilli</taxon>
        <taxon>Bacillales</taxon>
        <taxon>Bacillaceae</taxon>
        <taxon>Neobacillus</taxon>
    </lineage>
</organism>
<sequence>MKIKLQFSFFPFILGILGLFIACTALGYFIFSNEGIALMVGAIIVFFYLCFTTLKEITVEKNPKLVKGFLIFIFLLAIGALATLIYVFLFHWIEKLNIYKYLVIIGFIIAAAGTMVPLALDKNKHWFLRSLYGGLLVLIAFVTFSSASNSVEFNNNKTINQDEIELINTALSNYSIENKDKVETIKYKLFLVNETSSLDQFILCMSLILASLTLVYYSDFLQRKAKRNENHL</sequence>
<protein>
    <submittedName>
        <fullName evidence="2">Uncharacterized protein</fullName>
    </submittedName>
</protein>
<evidence type="ECO:0000256" key="1">
    <source>
        <dbReference type="SAM" id="Phobius"/>
    </source>
</evidence>
<keyword evidence="1" id="KW-0812">Transmembrane</keyword>
<gene>
    <name evidence="2" type="ORF">D1B31_18165</name>
</gene>
<dbReference type="PROSITE" id="PS51257">
    <property type="entry name" value="PROKAR_LIPOPROTEIN"/>
    <property type="match status" value="1"/>
</dbReference>
<dbReference type="EMBL" id="QWEG01000012">
    <property type="protein sequence ID" value="RHW36014.1"/>
    <property type="molecule type" value="Genomic_DNA"/>
</dbReference>
<keyword evidence="3" id="KW-1185">Reference proteome</keyword>
<comment type="caution">
    <text evidence="2">The sequence shown here is derived from an EMBL/GenBank/DDBJ whole genome shotgun (WGS) entry which is preliminary data.</text>
</comment>
<dbReference type="AlphaFoldDB" id="A0A417YPT8"/>
<feature type="transmembrane region" description="Helical" evidence="1">
    <location>
        <begin position="7"/>
        <end position="30"/>
    </location>
</feature>
<feature type="transmembrane region" description="Helical" evidence="1">
    <location>
        <begin position="69"/>
        <end position="92"/>
    </location>
</feature>
<feature type="transmembrane region" description="Helical" evidence="1">
    <location>
        <begin position="127"/>
        <end position="147"/>
    </location>
</feature>
<keyword evidence="1" id="KW-0472">Membrane</keyword>
<evidence type="ECO:0000313" key="3">
    <source>
        <dbReference type="Proteomes" id="UP000284416"/>
    </source>
</evidence>